<dbReference type="InterPro" id="IPR013088">
    <property type="entry name" value="Znf_NHR/GATA"/>
</dbReference>
<evidence type="ECO:0000256" key="6">
    <source>
        <dbReference type="ARBA" id="ARBA00023015"/>
    </source>
</evidence>
<sequence>MIKCLRLDNNLSLSSMGPQSPLDLKPDTATLMVNFSPPGDPLSPAGLYSVDRSNMMNNSCNVQDSPNYPPNHPLSGSKHLCSICGDRASGKHYGVYSCEGCKGFFKRTVRKNLSYACREENKCIIDKRQRNRCQYCRYQKCLTMGMKREAVQEERQRTKDRDHNNVEVEPTSSSNTDMPVELILRAENKADAIKTEQQYIEQQHPQHTVGAICQATDKQLIQLVEWAKHIPHFKNLPLGDQVLLLRAGWNELMIAAFSHRSISVKDGIVLATGLTVDRDSAHQAGVEAIFDRVLTELVAKMRDMGMDRTELGCLRTIILFNPGSKGLQSVNEVEVLRDKVYVALEEYCRTTHPEEPGRFAKLLLRLPSLRSIGLKCLEHLFFYKLIGDSPIDTFLMEVLESSSHDVQVAT</sequence>
<dbReference type="InterPro" id="IPR035500">
    <property type="entry name" value="NHR-like_dom_sf"/>
</dbReference>
<dbReference type="InterPro" id="IPR000003">
    <property type="entry name" value="Retinoid-X_rcpt/HNF4"/>
</dbReference>
<dbReference type="PRINTS" id="PR00398">
    <property type="entry name" value="STRDHORMONER"/>
</dbReference>
<dbReference type="AlphaFoldDB" id="A0A6G0ZMK5"/>
<dbReference type="SMART" id="SM00399">
    <property type="entry name" value="ZnF_C4"/>
    <property type="match status" value="1"/>
</dbReference>
<comment type="similarity">
    <text evidence="2">Belongs to the nuclear hormone receptor family. NR2 subfamily.</text>
</comment>
<keyword evidence="17" id="KW-1185">Reference proteome</keyword>
<evidence type="ECO:0000313" key="16">
    <source>
        <dbReference type="EMBL" id="KAF0772387.1"/>
    </source>
</evidence>
<comment type="subcellular location">
    <subcellularLocation>
        <location evidence="1 12">Nucleus</location>
    </subcellularLocation>
</comment>
<comment type="caution">
    <text evidence="16">The sequence shown here is derived from an EMBL/GenBank/DDBJ whole genome shotgun (WGS) entry which is preliminary data.</text>
</comment>
<evidence type="ECO:0000256" key="7">
    <source>
        <dbReference type="ARBA" id="ARBA00023125"/>
    </source>
</evidence>
<gene>
    <name evidence="16" type="ORF">FWK35_00002444</name>
</gene>
<dbReference type="PANTHER" id="PTHR24083">
    <property type="entry name" value="NUCLEAR HORMONE RECEPTOR"/>
    <property type="match status" value="1"/>
</dbReference>
<evidence type="ECO:0000256" key="9">
    <source>
        <dbReference type="ARBA" id="ARBA00023170"/>
    </source>
</evidence>
<dbReference type="PROSITE" id="PS51843">
    <property type="entry name" value="NR_LBD"/>
    <property type="match status" value="1"/>
</dbReference>
<dbReference type="GO" id="GO:0003707">
    <property type="term" value="F:nuclear steroid receptor activity"/>
    <property type="evidence" value="ECO:0007669"/>
    <property type="project" value="InterPro"/>
</dbReference>
<organism evidence="16 17">
    <name type="scientific">Aphis craccivora</name>
    <name type="common">Cowpea aphid</name>
    <dbReference type="NCBI Taxonomy" id="307492"/>
    <lineage>
        <taxon>Eukaryota</taxon>
        <taxon>Metazoa</taxon>
        <taxon>Ecdysozoa</taxon>
        <taxon>Arthropoda</taxon>
        <taxon>Hexapoda</taxon>
        <taxon>Insecta</taxon>
        <taxon>Pterygota</taxon>
        <taxon>Neoptera</taxon>
        <taxon>Paraneoptera</taxon>
        <taxon>Hemiptera</taxon>
        <taxon>Sternorrhyncha</taxon>
        <taxon>Aphidomorpha</taxon>
        <taxon>Aphidoidea</taxon>
        <taxon>Aphididae</taxon>
        <taxon>Aphidini</taxon>
        <taxon>Aphis</taxon>
        <taxon>Aphis</taxon>
    </lineage>
</organism>
<feature type="region of interest" description="Disordered" evidence="13">
    <location>
        <begin position="154"/>
        <end position="175"/>
    </location>
</feature>
<feature type="domain" description="NR LBD" evidence="15">
    <location>
        <begin position="175"/>
        <end position="402"/>
    </location>
</feature>
<dbReference type="GO" id="GO:0005634">
    <property type="term" value="C:nucleus"/>
    <property type="evidence" value="ECO:0007669"/>
    <property type="project" value="UniProtKB-SubCell"/>
</dbReference>
<evidence type="ECO:0000256" key="13">
    <source>
        <dbReference type="SAM" id="MobiDB-lite"/>
    </source>
</evidence>
<keyword evidence="4 12" id="KW-0863">Zinc-finger</keyword>
<evidence type="ECO:0000259" key="14">
    <source>
        <dbReference type="PROSITE" id="PS51030"/>
    </source>
</evidence>
<dbReference type="GO" id="GO:0008270">
    <property type="term" value="F:zinc ion binding"/>
    <property type="evidence" value="ECO:0007669"/>
    <property type="project" value="UniProtKB-KW"/>
</dbReference>
<dbReference type="InterPro" id="IPR050274">
    <property type="entry name" value="Nuclear_hormone_rcpt_NR2"/>
</dbReference>
<dbReference type="Pfam" id="PF00104">
    <property type="entry name" value="Hormone_recep"/>
    <property type="match status" value="1"/>
</dbReference>
<dbReference type="FunFam" id="3.30.50.10:FF:000005">
    <property type="entry name" value="Retinoic acid receptor RXR-alpha"/>
    <property type="match status" value="1"/>
</dbReference>
<dbReference type="FunFam" id="1.10.565.10:FF:000052">
    <property type="entry name" value="Ultraspiracle nuclear receptor"/>
    <property type="match status" value="1"/>
</dbReference>
<dbReference type="OrthoDB" id="5873264at2759"/>
<proteinExistence type="inferred from homology"/>
<accession>A0A6G0ZMK5</accession>
<dbReference type="SUPFAM" id="SSF48508">
    <property type="entry name" value="Nuclear receptor ligand-binding domain"/>
    <property type="match status" value="1"/>
</dbReference>
<evidence type="ECO:0000256" key="5">
    <source>
        <dbReference type="ARBA" id="ARBA00022833"/>
    </source>
</evidence>
<dbReference type="InterPro" id="IPR001723">
    <property type="entry name" value="Nuclear_hrmn_rcpt"/>
</dbReference>
<dbReference type="CDD" id="cd06956">
    <property type="entry name" value="NR_DBD_RXR"/>
    <property type="match status" value="1"/>
</dbReference>
<reference evidence="16 17" key="1">
    <citation type="submission" date="2019-08" db="EMBL/GenBank/DDBJ databases">
        <title>Whole genome of Aphis craccivora.</title>
        <authorList>
            <person name="Voronova N.V."/>
            <person name="Shulinski R.S."/>
            <person name="Bandarenka Y.V."/>
            <person name="Zhorov D.G."/>
            <person name="Warner D."/>
        </authorList>
    </citation>
    <scope>NUCLEOTIDE SEQUENCE [LARGE SCALE GENOMIC DNA]</scope>
    <source>
        <strain evidence="16">180601</strain>
        <tissue evidence="16">Whole Body</tissue>
    </source>
</reference>
<protein>
    <recommendedName>
        <fullName evidence="11">Nuclear receptor subfamily 2 group B member 4</fullName>
    </recommendedName>
</protein>
<dbReference type="SMART" id="SM00430">
    <property type="entry name" value="HOLI"/>
    <property type="match status" value="1"/>
</dbReference>
<dbReference type="Proteomes" id="UP000478052">
    <property type="component" value="Unassembled WGS sequence"/>
</dbReference>
<dbReference type="InterPro" id="IPR001628">
    <property type="entry name" value="Znf_hrmn_rcpt"/>
</dbReference>
<evidence type="ECO:0000256" key="2">
    <source>
        <dbReference type="ARBA" id="ARBA00006421"/>
    </source>
</evidence>
<evidence type="ECO:0000256" key="1">
    <source>
        <dbReference type="ARBA" id="ARBA00004123"/>
    </source>
</evidence>
<feature type="domain" description="Nuclear receptor" evidence="14">
    <location>
        <begin position="78"/>
        <end position="153"/>
    </location>
</feature>
<evidence type="ECO:0000256" key="10">
    <source>
        <dbReference type="ARBA" id="ARBA00023242"/>
    </source>
</evidence>
<evidence type="ECO:0000256" key="8">
    <source>
        <dbReference type="ARBA" id="ARBA00023163"/>
    </source>
</evidence>
<dbReference type="InterPro" id="IPR000536">
    <property type="entry name" value="Nucl_hrmn_rcpt_lig-bd"/>
</dbReference>
<keyword evidence="7 12" id="KW-0238">DNA-binding</keyword>
<evidence type="ECO:0000256" key="12">
    <source>
        <dbReference type="RuleBase" id="RU004334"/>
    </source>
</evidence>
<dbReference type="SUPFAM" id="SSF57716">
    <property type="entry name" value="Glucocorticoid receptor-like (DNA-binding domain)"/>
    <property type="match status" value="1"/>
</dbReference>
<dbReference type="Pfam" id="PF00105">
    <property type="entry name" value="zf-C4"/>
    <property type="match status" value="1"/>
</dbReference>
<dbReference type="PROSITE" id="PS51030">
    <property type="entry name" value="NUCLEAR_REC_DBD_2"/>
    <property type="match status" value="1"/>
</dbReference>
<keyword evidence="6 12" id="KW-0805">Transcription regulation</keyword>
<dbReference type="Gene3D" id="3.30.50.10">
    <property type="entry name" value="Erythroid Transcription Factor GATA-1, subunit A"/>
    <property type="match status" value="1"/>
</dbReference>
<evidence type="ECO:0000256" key="11">
    <source>
        <dbReference type="ARBA" id="ARBA00078913"/>
    </source>
</evidence>
<dbReference type="EMBL" id="VUJU01000182">
    <property type="protein sequence ID" value="KAF0772387.1"/>
    <property type="molecule type" value="Genomic_DNA"/>
</dbReference>
<dbReference type="Gene3D" id="1.10.565.10">
    <property type="entry name" value="Retinoid X Receptor"/>
    <property type="match status" value="1"/>
</dbReference>
<dbReference type="PRINTS" id="PR00047">
    <property type="entry name" value="STROIDFINGER"/>
</dbReference>
<evidence type="ECO:0000313" key="17">
    <source>
        <dbReference type="Proteomes" id="UP000478052"/>
    </source>
</evidence>
<evidence type="ECO:0000259" key="15">
    <source>
        <dbReference type="PROSITE" id="PS51843"/>
    </source>
</evidence>
<name>A0A6G0ZMK5_APHCR</name>
<feature type="compositionally biased region" description="Basic and acidic residues" evidence="13">
    <location>
        <begin position="154"/>
        <end position="166"/>
    </location>
</feature>
<dbReference type="PRINTS" id="PR00545">
    <property type="entry name" value="RETINOIDXR"/>
</dbReference>
<keyword evidence="8 12" id="KW-0804">Transcription</keyword>
<evidence type="ECO:0000256" key="3">
    <source>
        <dbReference type="ARBA" id="ARBA00022723"/>
    </source>
</evidence>
<keyword evidence="5 12" id="KW-0862">Zinc</keyword>
<dbReference type="GO" id="GO:0043565">
    <property type="term" value="F:sequence-specific DNA binding"/>
    <property type="evidence" value="ECO:0007669"/>
    <property type="project" value="InterPro"/>
</dbReference>
<dbReference type="CDD" id="cd06943">
    <property type="entry name" value="NR_LBD_RXR_like"/>
    <property type="match status" value="1"/>
</dbReference>
<keyword evidence="10 12" id="KW-0539">Nucleus</keyword>
<dbReference type="PROSITE" id="PS00031">
    <property type="entry name" value="NUCLEAR_REC_DBD_1"/>
    <property type="match status" value="1"/>
</dbReference>
<evidence type="ECO:0000256" key="4">
    <source>
        <dbReference type="ARBA" id="ARBA00022771"/>
    </source>
</evidence>
<keyword evidence="3 12" id="KW-0479">Metal-binding</keyword>
<keyword evidence="9 12" id="KW-0675">Receptor</keyword>